<dbReference type="EMBL" id="BMIB01000002">
    <property type="protein sequence ID" value="GGH65431.1"/>
    <property type="molecule type" value="Genomic_DNA"/>
</dbReference>
<feature type="transmembrane region" description="Helical" evidence="2">
    <location>
        <begin position="161"/>
        <end position="181"/>
    </location>
</feature>
<dbReference type="AlphaFoldDB" id="A0A917IX77"/>
<name>A0A917IX77_9BACT</name>
<accession>A0A917IX77</accession>
<feature type="compositionally biased region" description="Low complexity" evidence="1">
    <location>
        <begin position="191"/>
        <end position="225"/>
    </location>
</feature>
<keyword evidence="2" id="KW-1133">Transmembrane helix</keyword>
<reference evidence="3" key="2">
    <citation type="submission" date="2020-09" db="EMBL/GenBank/DDBJ databases">
        <authorList>
            <person name="Sun Q."/>
            <person name="Zhou Y."/>
        </authorList>
    </citation>
    <scope>NUCLEOTIDE SEQUENCE</scope>
    <source>
        <strain evidence="3">CGMCC 1.15290</strain>
    </source>
</reference>
<dbReference type="Proteomes" id="UP000627292">
    <property type="component" value="Unassembled WGS sequence"/>
</dbReference>
<comment type="caution">
    <text evidence="3">The sequence shown here is derived from an EMBL/GenBank/DDBJ whole genome shotgun (WGS) entry which is preliminary data.</text>
</comment>
<organism evidence="3 4">
    <name type="scientific">Filimonas zeae</name>
    <dbReference type="NCBI Taxonomy" id="1737353"/>
    <lineage>
        <taxon>Bacteria</taxon>
        <taxon>Pseudomonadati</taxon>
        <taxon>Bacteroidota</taxon>
        <taxon>Chitinophagia</taxon>
        <taxon>Chitinophagales</taxon>
        <taxon>Chitinophagaceae</taxon>
        <taxon>Filimonas</taxon>
    </lineage>
</organism>
<evidence type="ECO:0008006" key="5">
    <source>
        <dbReference type="Google" id="ProtNLM"/>
    </source>
</evidence>
<evidence type="ECO:0000313" key="3">
    <source>
        <dbReference type="EMBL" id="GGH65431.1"/>
    </source>
</evidence>
<evidence type="ECO:0000256" key="1">
    <source>
        <dbReference type="SAM" id="MobiDB-lite"/>
    </source>
</evidence>
<reference evidence="3" key="1">
    <citation type="journal article" date="2014" name="Int. J. Syst. Evol. Microbiol.">
        <title>Complete genome sequence of Corynebacterium casei LMG S-19264T (=DSM 44701T), isolated from a smear-ripened cheese.</title>
        <authorList>
            <consortium name="US DOE Joint Genome Institute (JGI-PGF)"/>
            <person name="Walter F."/>
            <person name="Albersmeier A."/>
            <person name="Kalinowski J."/>
            <person name="Ruckert C."/>
        </authorList>
    </citation>
    <scope>NUCLEOTIDE SEQUENCE</scope>
    <source>
        <strain evidence="3">CGMCC 1.15290</strain>
    </source>
</reference>
<proteinExistence type="predicted"/>
<evidence type="ECO:0000256" key="2">
    <source>
        <dbReference type="SAM" id="Phobius"/>
    </source>
</evidence>
<keyword evidence="4" id="KW-1185">Reference proteome</keyword>
<sequence length="324" mass="34276">MLNINYFGSLKPGTLNKYNNIIRDFLLQHKQLTLGKIGSFTIVNEPAAGVDAGNVVFVADKKAETSSALLDQIAEKSGKGRGLVAADLESYLEQMRQFINIGKPYVIEDVGVVSLNKSGNYEFSRNAATLSLTSPVGQAAEQHFLPESTGGTARTGKRNGIMGLAAVIILLVLAGVGYGIYNMARNGKSNTATTDTETTEQPATDTPAAATSATASGDGTAVNPDTTAAITTTTAAPAVTTAVSGDSAHYRFVFETTASSERAHARTAQLKSFGDPAGFDSSKQEDGTFSYRLFLRQKIAIADSTRAKDSVQLYLSKSVRLVKE</sequence>
<feature type="region of interest" description="Disordered" evidence="1">
    <location>
        <begin position="187"/>
        <end position="225"/>
    </location>
</feature>
<gene>
    <name evidence="3" type="ORF">GCM10011379_18550</name>
</gene>
<keyword evidence="2" id="KW-0812">Transmembrane</keyword>
<evidence type="ECO:0000313" key="4">
    <source>
        <dbReference type="Proteomes" id="UP000627292"/>
    </source>
</evidence>
<keyword evidence="2" id="KW-0472">Membrane</keyword>
<protein>
    <recommendedName>
        <fullName evidence="5">CCDC81-like prokaryotic HU domain-containing protein</fullName>
    </recommendedName>
</protein>